<dbReference type="EMBL" id="AP013058">
    <property type="protein sequence ID" value="BAN23169.1"/>
    <property type="molecule type" value="Genomic_DNA"/>
</dbReference>
<keyword evidence="2" id="KW-1185">Reference proteome</keyword>
<dbReference type="STRING" id="758793.BRPE64_ACDS14150"/>
<dbReference type="Proteomes" id="UP000013966">
    <property type="component" value="Chromosome 1"/>
</dbReference>
<evidence type="ECO:0000313" key="2">
    <source>
        <dbReference type="Proteomes" id="UP000013966"/>
    </source>
</evidence>
<reference evidence="1 2" key="1">
    <citation type="journal article" date="2013" name="Genome Announc.">
        <title>Complete Genome Sequence of Burkholderia sp. Strain RPE64, Bacterial Symbiont of the Bean Bug Riptortus pedestris.</title>
        <authorList>
            <person name="Shibata T.F."/>
            <person name="Maeda T."/>
            <person name="Nikoh N."/>
            <person name="Yamaguchi K."/>
            <person name="Oshima K."/>
            <person name="Hattori M."/>
            <person name="Nishiyama T."/>
            <person name="Hasebe M."/>
            <person name="Fukatsu T."/>
            <person name="Kikuchi Y."/>
            <person name="Shigenobu S."/>
        </authorList>
    </citation>
    <scope>NUCLEOTIDE SEQUENCE [LARGE SCALE GENOMIC DNA]</scope>
</reference>
<dbReference type="PATRIC" id="fig|758793.3.peg.1418"/>
<proteinExistence type="predicted"/>
<reference evidence="1 2" key="2">
    <citation type="journal article" date="2018" name="Int. J. Syst. Evol. Microbiol.">
        <title>Burkholderia insecticola sp. nov., a gut symbiotic bacterium of the bean bug Riptortus pedestris.</title>
        <authorList>
            <person name="Takeshita K."/>
            <person name="Tamaki H."/>
            <person name="Ohbayashi T."/>
            <person name="Meng X.-Y."/>
            <person name="Sone T."/>
            <person name="Mitani Y."/>
            <person name="Peeters C."/>
            <person name="Kikuchi Y."/>
            <person name="Vandamme P."/>
        </authorList>
    </citation>
    <scope>NUCLEOTIDE SEQUENCE [LARGE SCALE GENOMIC DNA]</scope>
    <source>
        <strain evidence="1">RPE64</strain>
    </source>
</reference>
<protein>
    <submittedName>
        <fullName evidence="1">Uncharacterized protein</fullName>
    </submittedName>
</protein>
<accession>R4WGW4</accession>
<organism evidence="1 2">
    <name type="scientific">Caballeronia insecticola</name>
    <dbReference type="NCBI Taxonomy" id="758793"/>
    <lineage>
        <taxon>Bacteria</taxon>
        <taxon>Pseudomonadati</taxon>
        <taxon>Pseudomonadota</taxon>
        <taxon>Betaproteobacteria</taxon>
        <taxon>Burkholderiales</taxon>
        <taxon>Burkholderiaceae</taxon>
        <taxon>Caballeronia</taxon>
    </lineage>
</organism>
<evidence type="ECO:0000313" key="1">
    <source>
        <dbReference type="EMBL" id="BAN23169.1"/>
    </source>
</evidence>
<name>R4WGW4_9BURK</name>
<dbReference type="HOGENOM" id="CLU_2536094_0_0_4"/>
<gene>
    <name evidence="1" type="ORF">BRPE64_ACDS14150</name>
</gene>
<dbReference type="AlphaFoldDB" id="R4WGW4"/>
<sequence>MNEAPAKYHTSRTGIDDAAHCRMHMKTLHPARLRTRMSADDVRACASTIQASQWRMGTALKCARARCNEQAGEKEGNTIWTSG</sequence>
<dbReference type="KEGG" id="buo:BRPE64_ACDS14150"/>